<dbReference type="EMBL" id="VJZT01000016">
    <property type="protein sequence ID" value="TRX36324.1"/>
    <property type="molecule type" value="Genomic_DNA"/>
</dbReference>
<feature type="signal peptide" evidence="1">
    <location>
        <begin position="1"/>
        <end position="19"/>
    </location>
</feature>
<reference evidence="2 3" key="1">
    <citation type="submission" date="2019-07" db="EMBL/GenBank/DDBJ databases">
        <title>Novel species of Flavobacterium.</title>
        <authorList>
            <person name="Liu Q."/>
            <person name="Xin Y.-H."/>
        </authorList>
    </citation>
    <scope>NUCLEOTIDE SEQUENCE [LARGE SCALE GENOMIC DNA]</scope>
    <source>
        <strain evidence="2 3">LB1R34</strain>
    </source>
</reference>
<dbReference type="SUPFAM" id="SSF56935">
    <property type="entry name" value="Porins"/>
    <property type="match status" value="1"/>
</dbReference>
<dbReference type="Proteomes" id="UP000316371">
    <property type="component" value="Unassembled WGS sequence"/>
</dbReference>
<keyword evidence="1" id="KW-0732">Signal</keyword>
<proteinExistence type="predicted"/>
<dbReference type="RefSeq" id="WP_144257291.1">
    <property type="nucleotide sequence ID" value="NZ_VJZT01000016.1"/>
</dbReference>
<organism evidence="2 3">
    <name type="scientific">Flavobacterium restrictum</name>
    <dbReference type="NCBI Taxonomy" id="2594428"/>
    <lineage>
        <taxon>Bacteria</taxon>
        <taxon>Pseudomonadati</taxon>
        <taxon>Bacteroidota</taxon>
        <taxon>Flavobacteriia</taxon>
        <taxon>Flavobacteriales</taxon>
        <taxon>Flavobacteriaceae</taxon>
        <taxon>Flavobacterium</taxon>
    </lineage>
</organism>
<evidence type="ECO:0000313" key="2">
    <source>
        <dbReference type="EMBL" id="TRX36324.1"/>
    </source>
</evidence>
<dbReference type="Gene3D" id="2.40.160.60">
    <property type="entry name" value="Outer membrane protein transport protein (OMPP1/FadL/TodX)"/>
    <property type="match status" value="1"/>
</dbReference>
<dbReference type="AlphaFoldDB" id="A0A553DU77"/>
<sequence>MIKRIIITACLLLSLVAAAQQGTSSPYSYYGIGDIRYKGALETRSMGGVSVEQDSIHMNFDNPASYASLKLTTFTMSATYGTTKLKTDSDKATAKRTTLDYLGIGIPIGKLGFGFGLIPYSSVGYKIESLTSVVGETNKRLEGSGGLNKVFAGLGYKITPNFTIGADVSYNFGKIEASNLEFITDVPVGTRESNVANLSGVNYNIGSMYQTKITKKLSLFSSVSYMIESTLSATNERNIATVKYNSAFDLVVSDSFDAVKTKNDLKLPSKITFGLGVGETRKWLLGGQVALRDKGNFSNNYNNVGDATFGKYAKYSLGGYYIPNYNSFTSYAKRITYRGGFRYEKTGLIVNNQSINDRAVTLGFGLPSSGSFSNFNFGLEIGKKGTTAAGLIQENYANVSVSFSLNDRWFERRKFN</sequence>
<comment type="caution">
    <text evidence="2">The sequence shown here is derived from an EMBL/GenBank/DDBJ whole genome shotgun (WGS) entry which is preliminary data.</text>
</comment>
<gene>
    <name evidence="2" type="ORF">FNW21_13525</name>
</gene>
<evidence type="ECO:0000256" key="1">
    <source>
        <dbReference type="SAM" id="SignalP"/>
    </source>
</evidence>
<name>A0A553DU77_9FLAO</name>
<protein>
    <recommendedName>
        <fullName evidence="4">Long-chain fatty acid transport protein</fullName>
    </recommendedName>
</protein>
<accession>A0A553DU77</accession>
<evidence type="ECO:0008006" key="4">
    <source>
        <dbReference type="Google" id="ProtNLM"/>
    </source>
</evidence>
<keyword evidence="3" id="KW-1185">Reference proteome</keyword>
<feature type="chain" id="PRO_5022220704" description="Long-chain fatty acid transport protein" evidence="1">
    <location>
        <begin position="20"/>
        <end position="416"/>
    </location>
</feature>
<dbReference type="OrthoDB" id="1491239at2"/>
<evidence type="ECO:0000313" key="3">
    <source>
        <dbReference type="Proteomes" id="UP000316371"/>
    </source>
</evidence>